<keyword evidence="1" id="KW-0472">Membrane</keyword>
<evidence type="ECO:0000313" key="2">
    <source>
        <dbReference type="EMBL" id="TCP53134.1"/>
    </source>
</evidence>
<name>A0A4R2QV37_9PSEU</name>
<sequence length="158" mass="17259">MLGTVLALVREKLRGRRPRRIVTLVVTVTAATLSFLCITLVFAAWQNDRAIGSRTGFANAEVISVDSDRSLVRFQTPDEMVHIPPNGVLYPGGLAEGQVVRIEYDQQDPELARVAGRNMSLTLLPVGSTMLITWAIAGPILWWLRRPTAPSPAVTPAT</sequence>
<dbReference type="Proteomes" id="UP000294911">
    <property type="component" value="Unassembled WGS sequence"/>
</dbReference>
<accession>A0A4R2QV37</accession>
<keyword evidence="1" id="KW-1133">Transmembrane helix</keyword>
<proteinExistence type="predicted"/>
<dbReference type="RefSeq" id="WP_243658963.1">
    <property type="nucleotide sequence ID" value="NZ_SLXQ01000005.1"/>
</dbReference>
<dbReference type="AlphaFoldDB" id="A0A4R2QV37"/>
<dbReference type="EMBL" id="SLXQ01000005">
    <property type="protein sequence ID" value="TCP53134.1"/>
    <property type="molecule type" value="Genomic_DNA"/>
</dbReference>
<protein>
    <recommendedName>
        <fullName evidence="4">DUF3592 domain-containing protein</fullName>
    </recommendedName>
</protein>
<feature type="transmembrane region" description="Helical" evidence="1">
    <location>
        <begin position="21"/>
        <end position="45"/>
    </location>
</feature>
<comment type="caution">
    <text evidence="2">The sequence shown here is derived from an EMBL/GenBank/DDBJ whole genome shotgun (WGS) entry which is preliminary data.</text>
</comment>
<feature type="transmembrane region" description="Helical" evidence="1">
    <location>
        <begin position="123"/>
        <end position="144"/>
    </location>
</feature>
<organism evidence="2 3">
    <name type="scientific">Tamaricihabitans halophyticus</name>
    <dbReference type="NCBI Taxonomy" id="1262583"/>
    <lineage>
        <taxon>Bacteria</taxon>
        <taxon>Bacillati</taxon>
        <taxon>Actinomycetota</taxon>
        <taxon>Actinomycetes</taxon>
        <taxon>Pseudonocardiales</taxon>
        <taxon>Pseudonocardiaceae</taxon>
        <taxon>Tamaricihabitans</taxon>
    </lineage>
</organism>
<gene>
    <name evidence="2" type="ORF">EV191_105197</name>
</gene>
<keyword evidence="3" id="KW-1185">Reference proteome</keyword>
<evidence type="ECO:0000313" key="3">
    <source>
        <dbReference type="Proteomes" id="UP000294911"/>
    </source>
</evidence>
<reference evidence="2 3" key="1">
    <citation type="submission" date="2019-03" db="EMBL/GenBank/DDBJ databases">
        <title>Genomic Encyclopedia of Type Strains, Phase IV (KMG-IV): sequencing the most valuable type-strain genomes for metagenomic binning, comparative biology and taxonomic classification.</title>
        <authorList>
            <person name="Goeker M."/>
        </authorList>
    </citation>
    <scope>NUCLEOTIDE SEQUENCE [LARGE SCALE GENOMIC DNA]</scope>
    <source>
        <strain evidence="2 3">DSM 45765</strain>
    </source>
</reference>
<keyword evidence="1" id="KW-0812">Transmembrane</keyword>
<evidence type="ECO:0008006" key="4">
    <source>
        <dbReference type="Google" id="ProtNLM"/>
    </source>
</evidence>
<evidence type="ECO:0000256" key="1">
    <source>
        <dbReference type="SAM" id="Phobius"/>
    </source>
</evidence>